<reference evidence="2 3" key="1">
    <citation type="submission" date="2019-01" db="EMBL/GenBank/DDBJ databases">
        <title>Agromyces.</title>
        <authorList>
            <person name="Li J."/>
        </authorList>
    </citation>
    <scope>NUCLEOTIDE SEQUENCE [LARGE SCALE GENOMIC DNA]</scope>
    <source>
        <strain evidence="2 3">DSM 15934</strain>
    </source>
</reference>
<evidence type="ECO:0000256" key="1">
    <source>
        <dbReference type="SAM" id="Phobius"/>
    </source>
</evidence>
<sequence>MMEPQEQPLYAAPEEVRRVRSRAQMIGAAVMIGVGALALVLSVTLFGALVDLSADYEGRRSGMRGLVAPGAVFLSAAAVIGGLIWFFAYSYRWERIATGARLTKQAASYVRVAPHEAAELLERFRTGDPRIYLPVPVAKNGNVVLGVWLARADAIAYVGIAVRSGRDWQALPLVPLRDNAYEAISRLSIDNYGARASQTVVNGFLDPFLRN</sequence>
<comment type="caution">
    <text evidence="2">The sequence shown here is derived from an EMBL/GenBank/DDBJ whole genome shotgun (WGS) entry which is preliminary data.</text>
</comment>
<dbReference type="Proteomes" id="UP000293865">
    <property type="component" value="Unassembled WGS sequence"/>
</dbReference>
<dbReference type="EMBL" id="SDPN01000018">
    <property type="protein sequence ID" value="RXZ69941.1"/>
    <property type="molecule type" value="Genomic_DNA"/>
</dbReference>
<gene>
    <name evidence="2" type="ORF">ESP51_10975</name>
</gene>
<keyword evidence="1" id="KW-0812">Transmembrane</keyword>
<dbReference type="OrthoDB" id="5120056at2"/>
<name>A0A4Q2L1R5_9MICO</name>
<feature type="transmembrane region" description="Helical" evidence="1">
    <location>
        <begin position="70"/>
        <end position="91"/>
    </location>
</feature>
<proteinExistence type="predicted"/>
<evidence type="ECO:0000313" key="2">
    <source>
        <dbReference type="EMBL" id="RXZ69941.1"/>
    </source>
</evidence>
<keyword evidence="1" id="KW-0472">Membrane</keyword>
<organism evidence="2 3">
    <name type="scientific">Agromyces albus</name>
    <dbReference type="NCBI Taxonomy" id="205332"/>
    <lineage>
        <taxon>Bacteria</taxon>
        <taxon>Bacillati</taxon>
        <taxon>Actinomycetota</taxon>
        <taxon>Actinomycetes</taxon>
        <taxon>Micrococcales</taxon>
        <taxon>Microbacteriaceae</taxon>
        <taxon>Agromyces</taxon>
    </lineage>
</organism>
<keyword evidence="3" id="KW-1185">Reference proteome</keyword>
<accession>A0A4Q2L1R5</accession>
<dbReference type="RefSeq" id="WP_129520948.1">
    <property type="nucleotide sequence ID" value="NZ_SDPN01000018.1"/>
</dbReference>
<keyword evidence="1" id="KW-1133">Transmembrane helix</keyword>
<evidence type="ECO:0000313" key="3">
    <source>
        <dbReference type="Proteomes" id="UP000293865"/>
    </source>
</evidence>
<dbReference type="AlphaFoldDB" id="A0A4Q2L1R5"/>
<feature type="transmembrane region" description="Helical" evidence="1">
    <location>
        <begin position="26"/>
        <end position="50"/>
    </location>
</feature>
<protein>
    <submittedName>
        <fullName evidence="2">Uncharacterized protein</fullName>
    </submittedName>
</protein>